<evidence type="ECO:0000313" key="2">
    <source>
        <dbReference type="Proteomes" id="UP001519460"/>
    </source>
</evidence>
<name>A0ABD0J7J4_9CAEN</name>
<comment type="caution">
    <text evidence="1">The sequence shown here is derived from an EMBL/GenBank/DDBJ whole genome shotgun (WGS) entry which is preliminary data.</text>
</comment>
<dbReference type="EMBL" id="JACVVK020000582">
    <property type="protein sequence ID" value="KAK7464626.1"/>
    <property type="molecule type" value="Genomic_DNA"/>
</dbReference>
<proteinExistence type="predicted"/>
<reference evidence="1 2" key="1">
    <citation type="journal article" date="2023" name="Sci. Data">
        <title>Genome assembly of the Korean intertidal mud-creeper Batillaria attramentaria.</title>
        <authorList>
            <person name="Patra A.K."/>
            <person name="Ho P.T."/>
            <person name="Jun S."/>
            <person name="Lee S.J."/>
            <person name="Kim Y."/>
            <person name="Won Y.J."/>
        </authorList>
    </citation>
    <scope>NUCLEOTIDE SEQUENCE [LARGE SCALE GENOMIC DNA]</scope>
    <source>
        <strain evidence="1">Wonlab-2016</strain>
    </source>
</reference>
<sequence length="88" mass="10078">MNNILPYSKLSFLIALRRKRNNTLQQAVNLDRVMYRQCGTTTHLSCNPNTLDRRRDTQAYTATQIQHAFKWADTKSSTVTALHGAPRS</sequence>
<evidence type="ECO:0000313" key="1">
    <source>
        <dbReference type="EMBL" id="KAK7464626.1"/>
    </source>
</evidence>
<accession>A0ABD0J7J4</accession>
<dbReference type="AlphaFoldDB" id="A0ABD0J7J4"/>
<dbReference type="Proteomes" id="UP001519460">
    <property type="component" value="Unassembled WGS sequence"/>
</dbReference>
<gene>
    <name evidence="1" type="ORF">BaRGS_00037826</name>
</gene>
<keyword evidence="2" id="KW-1185">Reference proteome</keyword>
<organism evidence="1 2">
    <name type="scientific">Batillaria attramentaria</name>
    <dbReference type="NCBI Taxonomy" id="370345"/>
    <lineage>
        <taxon>Eukaryota</taxon>
        <taxon>Metazoa</taxon>
        <taxon>Spiralia</taxon>
        <taxon>Lophotrochozoa</taxon>
        <taxon>Mollusca</taxon>
        <taxon>Gastropoda</taxon>
        <taxon>Caenogastropoda</taxon>
        <taxon>Sorbeoconcha</taxon>
        <taxon>Cerithioidea</taxon>
        <taxon>Batillariidae</taxon>
        <taxon>Batillaria</taxon>
    </lineage>
</organism>
<protein>
    <submittedName>
        <fullName evidence="1">Uncharacterized protein</fullName>
    </submittedName>
</protein>